<feature type="non-terminal residue" evidence="1">
    <location>
        <position position="102"/>
    </location>
</feature>
<name>A0A5C3P257_9APHY</name>
<dbReference type="STRING" id="1314778.A0A5C3P257"/>
<dbReference type="InterPro" id="IPR016197">
    <property type="entry name" value="Chromo-like_dom_sf"/>
</dbReference>
<reference evidence="1 2" key="1">
    <citation type="journal article" date="2019" name="Nat. Ecol. Evol.">
        <title>Megaphylogeny resolves global patterns of mushroom evolution.</title>
        <authorList>
            <person name="Varga T."/>
            <person name="Krizsan K."/>
            <person name="Foldi C."/>
            <person name="Dima B."/>
            <person name="Sanchez-Garcia M."/>
            <person name="Sanchez-Ramirez S."/>
            <person name="Szollosi G.J."/>
            <person name="Szarkandi J.G."/>
            <person name="Papp V."/>
            <person name="Albert L."/>
            <person name="Andreopoulos W."/>
            <person name="Angelini C."/>
            <person name="Antonin V."/>
            <person name="Barry K.W."/>
            <person name="Bougher N.L."/>
            <person name="Buchanan P."/>
            <person name="Buyck B."/>
            <person name="Bense V."/>
            <person name="Catcheside P."/>
            <person name="Chovatia M."/>
            <person name="Cooper J."/>
            <person name="Damon W."/>
            <person name="Desjardin D."/>
            <person name="Finy P."/>
            <person name="Geml J."/>
            <person name="Haridas S."/>
            <person name="Hughes K."/>
            <person name="Justo A."/>
            <person name="Karasinski D."/>
            <person name="Kautmanova I."/>
            <person name="Kiss B."/>
            <person name="Kocsube S."/>
            <person name="Kotiranta H."/>
            <person name="LaButti K.M."/>
            <person name="Lechner B.E."/>
            <person name="Liimatainen K."/>
            <person name="Lipzen A."/>
            <person name="Lukacs Z."/>
            <person name="Mihaltcheva S."/>
            <person name="Morgado L.N."/>
            <person name="Niskanen T."/>
            <person name="Noordeloos M.E."/>
            <person name="Ohm R.A."/>
            <person name="Ortiz-Santana B."/>
            <person name="Ovrebo C."/>
            <person name="Racz N."/>
            <person name="Riley R."/>
            <person name="Savchenko A."/>
            <person name="Shiryaev A."/>
            <person name="Soop K."/>
            <person name="Spirin V."/>
            <person name="Szebenyi C."/>
            <person name="Tomsovsky M."/>
            <person name="Tulloss R.E."/>
            <person name="Uehling J."/>
            <person name="Grigoriev I.V."/>
            <person name="Vagvolgyi C."/>
            <person name="Papp T."/>
            <person name="Martin F.M."/>
            <person name="Miettinen O."/>
            <person name="Hibbett D.S."/>
            <person name="Nagy L.G."/>
        </authorList>
    </citation>
    <scope>NUCLEOTIDE SEQUENCE [LARGE SCALE GENOMIC DNA]</scope>
    <source>
        <strain evidence="1 2">HHB13444</strain>
    </source>
</reference>
<dbReference type="InParanoid" id="A0A5C3P257"/>
<sequence length="102" mass="11728">SYRIELPPNLRRRGIHDTFHASLLRVHVPNDDRLFPGRLDSQVAELEDRDNEWAIDKIVSHRGSGENALFEAVWKSGDRTWVPYDTVRNLGVLNAYFDALGI</sequence>
<proteinExistence type="predicted"/>
<dbReference type="EMBL" id="ML211922">
    <property type="protein sequence ID" value="TFK79823.1"/>
    <property type="molecule type" value="Genomic_DNA"/>
</dbReference>
<dbReference type="SUPFAM" id="SSF54160">
    <property type="entry name" value="Chromo domain-like"/>
    <property type="match status" value="1"/>
</dbReference>
<dbReference type="Proteomes" id="UP000308197">
    <property type="component" value="Unassembled WGS sequence"/>
</dbReference>
<evidence type="ECO:0008006" key="3">
    <source>
        <dbReference type="Google" id="ProtNLM"/>
    </source>
</evidence>
<gene>
    <name evidence="1" type="ORF">K466DRAFT_471742</name>
</gene>
<organism evidence="1 2">
    <name type="scientific">Polyporus arcularius HHB13444</name>
    <dbReference type="NCBI Taxonomy" id="1314778"/>
    <lineage>
        <taxon>Eukaryota</taxon>
        <taxon>Fungi</taxon>
        <taxon>Dikarya</taxon>
        <taxon>Basidiomycota</taxon>
        <taxon>Agaricomycotina</taxon>
        <taxon>Agaricomycetes</taxon>
        <taxon>Polyporales</taxon>
        <taxon>Polyporaceae</taxon>
        <taxon>Polyporus</taxon>
    </lineage>
</organism>
<keyword evidence="2" id="KW-1185">Reference proteome</keyword>
<protein>
    <recommendedName>
        <fullName evidence="3">Chromo domain-containing protein</fullName>
    </recommendedName>
</protein>
<dbReference type="AlphaFoldDB" id="A0A5C3P257"/>
<evidence type="ECO:0000313" key="2">
    <source>
        <dbReference type="Proteomes" id="UP000308197"/>
    </source>
</evidence>
<evidence type="ECO:0000313" key="1">
    <source>
        <dbReference type="EMBL" id="TFK79823.1"/>
    </source>
</evidence>
<accession>A0A5C3P257</accession>
<feature type="non-terminal residue" evidence="1">
    <location>
        <position position="1"/>
    </location>
</feature>